<dbReference type="InterPro" id="IPR000515">
    <property type="entry name" value="MetI-like"/>
</dbReference>
<dbReference type="CDD" id="cd06261">
    <property type="entry name" value="TM_PBP2"/>
    <property type="match status" value="1"/>
</dbReference>
<dbReference type="PANTHER" id="PTHR43163:SF6">
    <property type="entry name" value="DIPEPTIDE TRANSPORT SYSTEM PERMEASE PROTEIN DPPB-RELATED"/>
    <property type="match status" value="1"/>
</dbReference>
<evidence type="ECO:0000256" key="4">
    <source>
        <dbReference type="ARBA" id="ARBA00022692"/>
    </source>
</evidence>
<feature type="domain" description="ABC transmembrane type-1" evidence="8">
    <location>
        <begin position="130"/>
        <end position="346"/>
    </location>
</feature>
<dbReference type="AlphaFoldDB" id="A0A1B1Y499"/>
<keyword evidence="10" id="KW-1185">Reference proteome</keyword>
<proteinExistence type="inferred from homology"/>
<comment type="subcellular location">
    <subcellularLocation>
        <location evidence="1 7">Cell membrane</location>
        <topology evidence="1 7">Multi-pass membrane protein</topology>
    </subcellularLocation>
</comment>
<feature type="transmembrane region" description="Helical" evidence="7">
    <location>
        <begin position="169"/>
        <end position="194"/>
    </location>
</feature>
<keyword evidence="6 7" id="KW-0472">Membrane</keyword>
<dbReference type="STRING" id="1790137.AXE80_04565"/>
<reference evidence="9 10" key="1">
    <citation type="submission" date="2016-02" db="EMBL/GenBank/DDBJ databases">
        <authorList>
            <person name="Wen L."/>
            <person name="He K."/>
            <person name="Yang H."/>
        </authorList>
    </citation>
    <scope>NUCLEOTIDE SEQUENCE [LARGE SCALE GENOMIC DNA]</scope>
    <source>
        <strain evidence="9 10">CZ1127</strain>
    </source>
</reference>
<dbReference type="KEGG" id="wfu:AXE80_04565"/>
<accession>A0A1B1Y499</accession>
<keyword evidence="2 7" id="KW-0813">Transport</keyword>
<name>A0A1B1Y499_9FLAO</name>
<dbReference type="Pfam" id="PF19300">
    <property type="entry name" value="BPD_transp_1_N"/>
    <property type="match status" value="1"/>
</dbReference>
<gene>
    <name evidence="9" type="ORF">AXE80_04565</name>
</gene>
<dbReference type="InterPro" id="IPR045621">
    <property type="entry name" value="BPD_transp_1_N"/>
</dbReference>
<organism evidence="9 10">
    <name type="scientific">Wenyingzhuangia fucanilytica</name>
    <dbReference type="NCBI Taxonomy" id="1790137"/>
    <lineage>
        <taxon>Bacteria</taxon>
        <taxon>Pseudomonadati</taxon>
        <taxon>Bacteroidota</taxon>
        <taxon>Flavobacteriia</taxon>
        <taxon>Flavobacteriales</taxon>
        <taxon>Flavobacteriaceae</taxon>
        <taxon>Wenyingzhuangia</taxon>
    </lineage>
</organism>
<evidence type="ECO:0000256" key="3">
    <source>
        <dbReference type="ARBA" id="ARBA00022475"/>
    </source>
</evidence>
<evidence type="ECO:0000259" key="8">
    <source>
        <dbReference type="PROSITE" id="PS50928"/>
    </source>
</evidence>
<keyword evidence="5 7" id="KW-1133">Transmembrane helix</keyword>
<evidence type="ECO:0000256" key="1">
    <source>
        <dbReference type="ARBA" id="ARBA00004651"/>
    </source>
</evidence>
<keyword evidence="3" id="KW-1003">Cell membrane</keyword>
<evidence type="ECO:0000256" key="6">
    <source>
        <dbReference type="ARBA" id="ARBA00023136"/>
    </source>
</evidence>
<dbReference type="RefSeq" id="WP_068824869.1">
    <property type="nucleotide sequence ID" value="NZ_CP014224.1"/>
</dbReference>
<dbReference type="InterPro" id="IPR035906">
    <property type="entry name" value="MetI-like_sf"/>
</dbReference>
<dbReference type="PANTHER" id="PTHR43163">
    <property type="entry name" value="DIPEPTIDE TRANSPORT SYSTEM PERMEASE PROTEIN DPPB-RELATED"/>
    <property type="match status" value="1"/>
</dbReference>
<evidence type="ECO:0000256" key="5">
    <source>
        <dbReference type="ARBA" id="ARBA00022989"/>
    </source>
</evidence>
<dbReference type="OrthoDB" id="24153at2"/>
<keyword evidence="4 7" id="KW-0812">Transmembrane</keyword>
<dbReference type="PROSITE" id="PS50928">
    <property type="entry name" value="ABC_TM1"/>
    <property type="match status" value="1"/>
</dbReference>
<dbReference type="Proteomes" id="UP000092967">
    <property type="component" value="Chromosome"/>
</dbReference>
<sequence length="356" mass="39626">MISFLIKNIFKGFISLFGVATLLFFLFNLLGDPSRMLLDQREDLEQLENIKIKYGLNLPLHKQYINYLNDLSPISFHSNNVDDYTFLPEKKPRITFINTDSFIGVLKFPNLRNSFQKNDKEVSSILTETLPNTLLLAVLAISIAFIIGLFLGITSALQVNTFLDKCIMVISTLGMSLPSFFSAILFAWLFGFVLHKYTGLGMTGNIIEVDDFGEGTKIVWKNAILPSVVLGIRPLAVIVQLTRNSLLDILSKDYIRTAKSKGLSTYVIIKKHALKNALNPVITTLSGWFASLLAGAVFVEYIFNWNGLGKEIVNALNSSDLPVISGSILTIAAFFILLNILVDISYSILDPSVELK</sequence>
<feature type="transmembrane region" description="Helical" evidence="7">
    <location>
        <begin position="12"/>
        <end position="31"/>
    </location>
</feature>
<protein>
    <submittedName>
        <fullName evidence="9">ABC transporter permease</fullName>
    </submittedName>
</protein>
<feature type="transmembrane region" description="Helical" evidence="7">
    <location>
        <begin position="323"/>
        <end position="342"/>
    </location>
</feature>
<dbReference type="SUPFAM" id="SSF161098">
    <property type="entry name" value="MetI-like"/>
    <property type="match status" value="1"/>
</dbReference>
<comment type="similarity">
    <text evidence="7">Belongs to the binding-protein-dependent transport system permease family.</text>
</comment>
<dbReference type="EMBL" id="CP014224">
    <property type="protein sequence ID" value="ANW95591.1"/>
    <property type="molecule type" value="Genomic_DNA"/>
</dbReference>
<evidence type="ECO:0000313" key="10">
    <source>
        <dbReference type="Proteomes" id="UP000092967"/>
    </source>
</evidence>
<feature type="transmembrane region" description="Helical" evidence="7">
    <location>
        <begin position="281"/>
        <end position="303"/>
    </location>
</feature>
<dbReference type="GO" id="GO:0055085">
    <property type="term" value="P:transmembrane transport"/>
    <property type="evidence" value="ECO:0007669"/>
    <property type="project" value="InterPro"/>
</dbReference>
<evidence type="ECO:0000256" key="2">
    <source>
        <dbReference type="ARBA" id="ARBA00022448"/>
    </source>
</evidence>
<feature type="transmembrane region" description="Helical" evidence="7">
    <location>
        <begin position="134"/>
        <end position="157"/>
    </location>
</feature>
<evidence type="ECO:0000256" key="7">
    <source>
        <dbReference type="RuleBase" id="RU363032"/>
    </source>
</evidence>
<dbReference type="Pfam" id="PF00528">
    <property type="entry name" value="BPD_transp_1"/>
    <property type="match status" value="1"/>
</dbReference>
<dbReference type="Gene3D" id="1.10.3720.10">
    <property type="entry name" value="MetI-like"/>
    <property type="match status" value="1"/>
</dbReference>
<evidence type="ECO:0000313" key="9">
    <source>
        <dbReference type="EMBL" id="ANW95591.1"/>
    </source>
</evidence>
<dbReference type="GO" id="GO:0005886">
    <property type="term" value="C:plasma membrane"/>
    <property type="evidence" value="ECO:0007669"/>
    <property type="project" value="UniProtKB-SubCell"/>
</dbReference>